<dbReference type="Pfam" id="PF03576">
    <property type="entry name" value="Peptidase_S58"/>
    <property type="match status" value="1"/>
</dbReference>
<evidence type="ECO:0000313" key="3">
    <source>
        <dbReference type="Proteomes" id="UP001158045"/>
    </source>
</evidence>
<dbReference type="CDD" id="cd02253">
    <property type="entry name" value="DmpA"/>
    <property type="match status" value="1"/>
</dbReference>
<sequence length="360" mass="39385">MNNNQIDKKETKYKDALIKYSVNIGKGTRGPNNTITDVEGVRVGHYTLSEDHIQTGITAILPHGDNLFKEKLTAATYVMNGFGKSIGLMQIDELGTIETPILMTNTLSVGRVATGLVRYMLEQNDDIGVSAGSVNPVVCECNDGYINAIRELPIKEEDVFKAIENCAIDFEQGAVGAGTGMMTYGLKGGIGSSSRLVEFGDKTYTVGVLVLSNFGNLSTLQIEGHKIGDLIKYEIEHEEKGSMIAVLATDLPLSERQLKRTLKRIPAGMARTGAHFGNGSGDVFFGFSTARRINYRETDDIISIQVINENLIDRVFNAAIKATEEAILNSMFYAQTTVGREGRCVKSITEYDELLRAEFT</sequence>
<dbReference type="InterPro" id="IPR016117">
    <property type="entry name" value="ArgJ-like_dom_sf"/>
</dbReference>
<gene>
    <name evidence="2" type="ORF">QE109_01475</name>
</gene>
<protein>
    <submittedName>
        <fullName evidence="2">P1 family peptidase</fullName>
    </submittedName>
</protein>
<dbReference type="PANTHER" id="PTHR36512">
    <property type="entry name" value="D-AMINOPEPTIDASE"/>
    <property type="match status" value="1"/>
</dbReference>
<comment type="similarity">
    <text evidence="1">Belongs to the peptidase S58 family.</text>
</comment>
<dbReference type="Proteomes" id="UP001158045">
    <property type="component" value="Unassembled WGS sequence"/>
</dbReference>
<dbReference type="EMBL" id="JARYZI010000001">
    <property type="protein sequence ID" value="MDH8676793.1"/>
    <property type="molecule type" value="Genomic_DNA"/>
</dbReference>
<dbReference type="Gene3D" id="3.60.70.12">
    <property type="entry name" value="L-amino peptidase D-ALA esterase/amidase"/>
    <property type="match status" value="1"/>
</dbReference>
<evidence type="ECO:0000256" key="1">
    <source>
        <dbReference type="ARBA" id="ARBA00007068"/>
    </source>
</evidence>
<organism evidence="2 3">
    <name type="scientific">Fusibacter bizertensis</name>
    <dbReference type="NCBI Taxonomy" id="1488331"/>
    <lineage>
        <taxon>Bacteria</taxon>
        <taxon>Bacillati</taxon>
        <taxon>Bacillota</taxon>
        <taxon>Clostridia</taxon>
        <taxon>Eubacteriales</taxon>
        <taxon>Eubacteriales Family XII. Incertae Sedis</taxon>
        <taxon>Fusibacter</taxon>
    </lineage>
</organism>
<accession>A0ABT6N8Q9</accession>
<proteinExistence type="inferred from homology"/>
<name>A0ABT6N8Q9_9FIRM</name>
<comment type="caution">
    <text evidence="2">The sequence shown here is derived from an EMBL/GenBank/DDBJ whole genome shotgun (WGS) entry which is preliminary data.</text>
</comment>
<dbReference type="InterPro" id="IPR005321">
    <property type="entry name" value="Peptidase_S58_DmpA"/>
</dbReference>
<dbReference type="PANTHER" id="PTHR36512:SF3">
    <property type="entry name" value="BLR5678 PROTEIN"/>
    <property type="match status" value="1"/>
</dbReference>
<reference evidence="2 3" key="1">
    <citation type="submission" date="2023-04" db="EMBL/GenBank/DDBJ databases">
        <title>Fusibacter bizertensis strain WBS, isolated from littoral bottom sediments of the Arctic seas - biochemical and genomic analysis.</title>
        <authorList>
            <person name="Brioukhanov A.L."/>
        </authorList>
    </citation>
    <scope>NUCLEOTIDE SEQUENCE [LARGE SCALE GENOMIC DNA]</scope>
    <source>
        <strain evidence="2 3">WBS</strain>
    </source>
</reference>
<dbReference type="SUPFAM" id="SSF56266">
    <property type="entry name" value="DmpA/ArgJ-like"/>
    <property type="match status" value="1"/>
</dbReference>
<keyword evidence="3" id="KW-1185">Reference proteome</keyword>
<dbReference type="RefSeq" id="WP_281092592.1">
    <property type="nucleotide sequence ID" value="NZ_JARYZI010000001.1"/>
</dbReference>
<evidence type="ECO:0000313" key="2">
    <source>
        <dbReference type="EMBL" id="MDH8676793.1"/>
    </source>
</evidence>